<proteinExistence type="predicted"/>
<sequence>MIRVKRVYEPAGRGDGARFLVDRLWPRAVKKEGLRLTAWLKQVAPSGSLRKWFGHDPKRWAEFQHRYRAELDGNPEAWRPLVDAARKGTVTLLFSARDEEQNNAVALKGYLEAKLNQISKS</sequence>
<dbReference type="InterPro" id="IPR052552">
    <property type="entry name" value="YeaO-like"/>
</dbReference>
<dbReference type="KEGG" id="nti:DNFV4_03519"/>
<name>A0AA86N1T8_9BACT</name>
<gene>
    <name evidence="1" type="ORF">DNFV4_03519</name>
</gene>
<evidence type="ECO:0000313" key="1">
    <source>
        <dbReference type="EMBL" id="CAI4033086.1"/>
    </source>
</evidence>
<dbReference type="EMBL" id="OX365700">
    <property type="protein sequence ID" value="CAI4033086.1"/>
    <property type="molecule type" value="Genomic_DNA"/>
</dbReference>
<keyword evidence="2" id="KW-1185">Reference proteome</keyword>
<dbReference type="RefSeq" id="WP_289269993.1">
    <property type="nucleotide sequence ID" value="NZ_OX365700.1"/>
</dbReference>
<dbReference type="PANTHER" id="PTHR36849:SF1">
    <property type="entry name" value="CYTOPLASMIC PROTEIN"/>
    <property type="match status" value="1"/>
</dbReference>
<reference evidence="1" key="1">
    <citation type="submission" date="2022-10" db="EMBL/GenBank/DDBJ databases">
        <authorList>
            <person name="Koch H."/>
        </authorList>
    </citation>
    <scope>NUCLEOTIDE SEQUENCE</scope>
    <source>
        <strain evidence="1">DNF</strain>
    </source>
</reference>
<organism evidence="1 2">
    <name type="scientific">Nitrospira tepida</name>
    <dbReference type="NCBI Taxonomy" id="2973512"/>
    <lineage>
        <taxon>Bacteria</taxon>
        <taxon>Pseudomonadati</taxon>
        <taxon>Nitrospirota</taxon>
        <taxon>Nitrospiria</taxon>
        <taxon>Nitrospirales</taxon>
        <taxon>Nitrospiraceae</taxon>
        <taxon>Nitrospira</taxon>
    </lineage>
</organism>
<accession>A0AA86N1T8</accession>
<dbReference type="Pfam" id="PF22752">
    <property type="entry name" value="DUF488-N3i"/>
    <property type="match status" value="1"/>
</dbReference>
<dbReference type="Proteomes" id="UP001179121">
    <property type="component" value="Chromosome"/>
</dbReference>
<evidence type="ECO:0000313" key="2">
    <source>
        <dbReference type="Proteomes" id="UP001179121"/>
    </source>
</evidence>
<dbReference type="PANTHER" id="PTHR36849">
    <property type="entry name" value="CYTOPLASMIC PROTEIN-RELATED"/>
    <property type="match status" value="1"/>
</dbReference>
<dbReference type="AlphaFoldDB" id="A0AA86N1T8"/>
<evidence type="ECO:0008006" key="3">
    <source>
        <dbReference type="Google" id="ProtNLM"/>
    </source>
</evidence>
<protein>
    <recommendedName>
        <fullName evidence="3">DUF488 domain-containing protein</fullName>
    </recommendedName>
</protein>